<protein>
    <submittedName>
        <fullName evidence="2">Uncharacterized protein</fullName>
    </submittedName>
</protein>
<dbReference type="EMBL" id="JADCLJ010000007">
    <property type="protein sequence ID" value="MBE4907248.1"/>
    <property type="molecule type" value="Genomic_DNA"/>
</dbReference>
<accession>A0ABR9QFI8</accession>
<sequence>MESKPLHYDGSIQNSEAYEASSPNETFVLTEEMRMNISGNPYVLEKSE</sequence>
<feature type="region of interest" description="Disordered" evidence="1">
    <location>
        <begin position="1"/>
        <end position="24"/>
    </location>
</feature>
<evidence type="ECO:0000313" key="2">
    <source>
        <dbReference type="EMBL" id="MBE4907248.1"/>
    </source>
</evidence>
<feature type="compositionally biased region" description="Polar residues" evidence="1">
    <location>
        <begin position="11"/>
        <end position="24"/>
    </location>
</feature>
<reference evidence="2 3" key="1">
    <citation type="submission" date="2020-10" db="EMBL/GenBank/DDBJ databases">
        <title>Bacillus sp. HD4P25, an endophyte from a halophyte.</title>
        <authorList>
            <person name="Sun J.-Q."/>
        </authorList>
    </citation>
    <scope>NUCLEOTIDE SEQUENCE [LARGE SCALE GENOMIC DNA]</scope>
    <source>
        <strain evidence="2 3">YIM 93174</strain>
    </source>
</reference>
<proteinExistence type="predicted"/>
<organism evidence="2 3">
    <name type="scientific">Litchfieldia luteola</name>
    <dbReference type="NCBI Taxonomy" id="682179"/>
    <lineage>
        <taxon>Bacteria</taxon>
        <taxon>Bacillati</taxon>
        <taxon>Bacillota</taxon>
        <taxon>Bacilli</taxon>
        <taxon>Bacillales</taxon>
        <taxon>Bacillaceae</taxon>
        <taxon>Litchfieldia</taxon>
    </lineage>
</organism>
<comment type="caution">
    <text evidence="2">The sequence shown here is derived from an EMBL/GenBank/DDBJ whole genome shotgun (WGS) entry which is preliminary data.</text>
</comment>
<name>A0ABR9QFI8_9BACI</name>
<keyword evidence="3" id="KW-1185">Reference proteome</keyword>
<evidence type="ECO:0000256" key="1">
    <source>
        <dbReference type="SAM" id="MobiDB-lite"/>
    </source>
</evidence>
<evidence type="ECO:0000313" key="3">
    <source>
        <dbReference type="Proteomes" id="UP001516662"/>
    </source>
</evidence>
<dbReference type="Proteomes" id="UP001516662">
    <property type="component" value="Unassembled WGS sequence"/>
</dbReference>
<dbReference type="RefSeq" id="WP_193534716.1">
    <property type="nucleotide sequence ID" value="NZ_JADCLJ010000007.1"/>
</dbReference>
<gene>
    <name evidence="2" type="ORF">IMZ08_04135</name>
</gene>